<dbReference type="EMBL" id="JBBGZA010000001">
    <property type="protein sequence ID" value="MEJ5093213.1"/>
    <property type="molecule type" value="Genomic_DNA"/>
</dbReference>
<feature type="region of interest" description="Disordered" evidence="5">
    <location>
        <begin position="1"/>
        <end position="34"/>
    </location>
</feature>
<reference evidence="8 9" key="1">
    <citation type="submission" date="2023-12" db="EMBL/GenBank/DDBJ databases">
        <title>Gut-associated functions are favored during microbiome assembly across C. elegans life.</title>
        <authorList>
            <person name="Zimmermann J."/>
        </authorList>
    </citation>
    <scope>NUCLEOTIDE SEQUENCE [LARGE SCALE GENOMIC DNA]</scope>
    <source>
        <strain evidence="8 9">JUb134</strain>
    </source>
</reference>
<evidence type="ECO:0000256" key="2">
    <source>
        <dbReference type="ARBA" id="ARBA00022692"/>
    </source>
</evidence>
<feature type="transmembrane region" description="Helical" evidence="6">
    <location>
        <begin position="189"/>
        <end position="216"/>
    </location>
</feature>
<keyword evidence="4 6" id="KW-0472">Membrane</keyword>
<sequence>MAEDSHLQRPAPMALPPLPPVPDTAGQETGAASVELSRFRSELSELRSRMSEHRTDLSEFRTSLSQHRTDLSEHRTDLSGERTEMSMRRTGMSIQRTRMSADRTLMSVQRTSLSLIGFGFTLYQTFDKLHDMGTIRSSAAPRNFGAALIVLGILLLVGGISRHLQFAFQLRHVRAELKEAGLVHGEMDYPVSLTLITSILLLAIGVLAITGIVFHIEVFGA</sequence>
<accession>A0ABU8Q0N1</accession>
<organism evidence="8 9">
    <name type="scientific">Sphingomonas molluscorum</name>
    <dbReference type="NCBI Taxonomy" id="418184"/>
    <lineage>
        <taxon>Bacteria</taxon>
        <taxon>Pseudomonadati</taxon>
        <taxon>Pseudomonadota</taxon>
        <taxon>Alphaproteobacteria</taxon>
        <taxon>Sphingomonadales</taxon>
        <taxon>Sphingomonadaceae</taxon>
        <taxon>Sphingomonas</taxon>
    </lineage>
</organism>
<dbReference type="RefSeq" id="WP_239555235.1">
    <property type="nucleotide sequence ID" value="NZ_JBBGZA010000001.1"/>
</dbReference>
<protein>
    <submittedName>
        <fullName evidence="8">DUF202 domain-containing protein</fullName>
    </submittedName>
</protein>
<evidence type="ECO:0000259" key="7">
    <source>
        <dbReference type="Pfam" id="PF02656"/>
    </source>
</evidence>
<evidence type="ECO:0000256" key="1">
    <source>
        <dbReference type="ARBA" id="ARBA00004127"/>
    </source>
</evidence>
<keyword evidence="9" id="KW-1185">Reference proteome</keyword>
<evidence type="ECO:0000256" key="5">
    <source>
        <dbReference type="SAM" id="MobiDB-lite"/>
    </source>
</evidence>
<feature type="transmembrane region" description="Helical" evidence="6">
    <location>
        <begin position="146"/>
        <end position="168"/>
    </location>
</feature>
<gene>
    <name evidence="8" type="ORF">WH159_01450</name>
</gene>
<evidence type="ECO:0000313" key="8">
    <source>
        <dbReference type="EMBL" id="MEJ5093213.1"/>
    </source>
</evidence>
<keyword evidence="2 6" id="KW-0812">Transmembrane</keyword>
<dbReference type="Pfam" id="PF02656">
    <property type="entry name" value="DUF202"/>
    <property type="match status" value="1"/>
</dbReference>
<evidence type="ECO:0000313" key="9">
    <source>
        <dbReference type="Proteomes" id="UP001380365"/>
    </source>
</evidence>
<feature type="domain" description="DUF202" evidence="7">
    <location>
        <begin position="96"/>
        <end position="165"/>
    </location>
</feature>
<name>A0ABU8Q0N1_9SPHN</name>
<evidence type="ECO:0000256" key="6">
    <source>
        <dbReference type="SAM" id="Phobius"/>
    </source>
</evidence>
<dbReference type="InterPro" id="IPR003807">
    <property type="entry name" value="DUF202"/>
</dbReference>
<keyword evidence="3 6" id="KW-1133">Transmembrane helix</keyword>
<feature type="compositionally biased region" description="Pro residues" evidence="5">
    <location>
        <begin position="13"/>
        <end position="22"/>
    </location>
</feature>
<evidence type="ECO:0000256" key="3">
    <source>
        <dbReference type="ARBA" id="ARBA00022989"/>
    </source>
</evidence>
<comment type="subcellular location">
    <subcellularLocation>
        <location evidence="1">Endomembrane system</location>
        <topology evidence="1">Multi-pass membrane protein</topology>
    </subcellularLocation>
</comment>
<proteinExistence type="predicted"/>
<dbReference type="Proteomes" id="UP001380365">
    <property type="component" value="Unassembled WGS sequence"/>
</dbReference>
<feature type="compositionally biased region" description="Basic and acidic residues" evidence="5">
    <location>
        <begin position="47"/>
        <end position="59"/>
    </location>
</feature>
<comment type="caution">
    <text evidence="8">The sequence shown here is derived from an EMBL/GenBank/DDBJ whole genome shotgun (WGS) entry which is preliminary data.</text>
</comment>
<feature type="region of interest" description="Disordered" evidence="5">
    <location>
        <begin position="47"/>
        <end position="79"/>
    </location>
</feature>
<evidence type="ECO:0000256" key="4">
    <source>
        <dbReference type="ARBA" id="ARBA00023136"/>
    </source>
</evidence>
<feature type="compositionally biased region" description="Basic and acidic residues" evidence="5">
    <location>
        <begin position="67"/>
        <end position="79"/>
    </location>
</feature>